<dbReference type="SUPFAM" id="SSF52058">
    <property type="entry name" value="L domain-like"/>
    <property type="match status" value="1"/>
</dbReference>
<evidence type="ECO:0000256" key="1">
    <source>
        <dbReference type="ARBA" id="ARBA00009592"/>
    </source>
</evidence>
<keyword evidence="3" id="KW-0677">Repeat</keyword>
<evidence type="ECO:0008006" key="7">
    <source>
        <dbReference type="Google" id="ProtNLM"/>
    </source>
</evidence>
<dbReference type="PANTHER" id="PTHR48062">
    <property type="entry name" value="RECEPTOR-LIKE PROTEIN 14"/>
    <property type="match status" value="1"/>
</dbReference>
<dbReference type="EMBL" id="BPVZ01000058">
    <property type="protein sequence ID" value="GKV21791.1"/>
    <property type="molecule type" value="Genomic_DNA"/>
</dbReference>
<keyword evidence="4" id="KW-0675">Receptor</keyword>
<evidence type="ECO:0000256" key="3">
    <source>
        <dbReference type="ARBA" id="ARBA00022737"/>
    </source>
</evidence>
<name>A0AAV5KB17_9ROSI</name>
<dbReference type="InterPro" id="IPR001611">
    <property type="entry name" value="Leu-rich_rpt"/>
</dbReference>
<dbReference type="Proteomes" id="UP001054252">
    <property type="component" value="Unassembled WGS sequence"/>
</dbReference>
<evidence type="ECO:0000256" key="4">
    <source>
        <dbReference type="ARBA" id="ARBA00023170"/>
    </source>
</evidence>
<protein>
    <recommendedName>
        <fullName evidence="7">Non-specific serine/threonine protein kinase</fullName>
    </recommendedName>
</protein>
<dbReference type="PANTHER" id="PTHR48062:SF21">
    <property type="entry name" value="RECEPTOR-LIKE PROTEIN 12"/>
    <property type="match status" value="1"/>
</dbReference>
<evidence type="ECO:0000313" key="6">
    <source>
        <dbReference type="Proteomes" id="UP001054252"/>
    </source>
</evidence>
<dbReference type="Gene3D" id="3.80.10.10">
    <property type="entry name" value="Ribonuclease Inhibitor"/>
    <property type="match status" value="1"/>
</dbReference>
<reference evidence="5 6" key="1">
    <citation type="journal article" date="2021" name="Commun. Biol.">
        <title>The genome of Shorea leprosula (Dipterocarpaceae) highlights the ecological relevance of drought in aseasonal tropical rainforests.</title>
        <authorList>
            <person name="Ng K.K.S."/>
            <person name="Kobayashi M.J."/>
            <person name="Fawcett J.A."/>
            <person name="Hatakeyama M."/>
            <person name="Paape T."/>
            <person name="Ng C.H."/>
            <person name="Ang C.C."/>
            <person name="Tnah L.H."/>
            <person name="Lee C.T."/>
            <person name="Nishiyama T."/>
            <person name="Sese J."/>
            <person name="O'Brien M.J."/>
            <person name="Copetti D."/>
            <person name="Mohd Noor M.I."/>
            <person name="Ong R.C."/>
            <person name="Putra M."/>
            <person name="Sireger I.Z."/>
            <person name="Indrioko S."/>
            <person name="Kosugi Y."/>
            <person name="Izuno A."/>
            <person name="Isagi Y."/>
            <person name="Lee S.L."/>
            <person name="Shimizu K.K."/>
        </authorList>
    </citation>
    <scope>NUCLEOTIDE SEQUENCE [LARGE SCALE GENOMIC DNA]</scope>
    <source>
        <strain evidence="5">214</strain>
    </source>
</reference>
<evidence type="ECO:0000313" key="5">
    <source>
        <dbReference type="EMBL" id="GKV21791.1"/>
    </source>
</evidence>
<sequence length="101" mass="11090">MSASLCILGLSYNFLTSFEESFIVFPSTGLFYPDLSFNFLRGSLPIPPPSILFYLVSGNGFSGEIPPQFCNMTSLQVLDLSHNDLSGMLLPCFGNLRSILI</sequence>
<dbReference type="AlphaFoldDB" id="A0AAV5KB17"/>
<accession>A0AAV5KB17</accession>
<organism evidence="5 6">
    <name type="scientific">Rubroshorea leprosula</name>
    <dbReference type="NCBI Taxonomy" id="152421"/>
    <lineage>
        <taxon>Eukaryota</taxon>
        <taxon>Viridiplantae</taxon>
        <taxon>Streptophyta</taxon>
        <taxon>Embryophyta</taxon>
        <taxon>Tracheophyta</taxon>
        <taxon>Spermatophyta</taxon>
        <taxon>Magnoliopsida</taxon>
        <taxon>eudicotyledons</taxon>
        <taxon>Gunneridae</taxon>
        <taxon>Pentapetalae</taxon>
        <taxon>rosids</taxon>
        <taxon>malvids</taxon>
        <taxon>Malvales</taxon>
        <taxon>Dipterocarpaceae</taxon>
        <taxon>Rubroshorea</taxon>
    </lineage>
</organism>
<keyword evidence="2" id="KW-0433">Leucine-rich repeat</keyword>
<dbReference type="Pfam" id="PF00560">
    <property type="entry name" value="LRR_1"/>
    <property type="match status" value="2"/>
</dbReference>
<proteinExistence type="inferred from homology"/>
<comment type="similarity">
    <text evidence="1">Belongs to the RLP family.</text>
</comment>
<keyword evidence="6" id="KW-1185">Reference proteome</keyword>
<dbReference type="InterPro" id="IPR051502">
    <property type="entry name" value="RLP_Defense_Trigger"/>
</dbReference>
<gene>
    <name evidence="5" type="ORF">SLEP1_g31737</name>
</gene>
<comment type="caution">
    <text evidence="5">The sequence shown here is derived from an EMBL/GenBank/DDBJ whole genome shotgun (WGS) entry which is preliminary data.</text>
</comment>
<evidence type="ECO:0000256" key="2">
    <source>
        <dbReference type="ARBA" id="ARBA00022614"/>
    </source>
</evidence>
<dbReference type="InterPro" id="IPR032675">
    <property type="entry name" value="LRR_dom_sf"/>
</dbReference>